<accession>A0A399CZ20</accession>
<dbReference type="SMART" id="SM00849">
    <property type="entry name" value="Lactamase_B"/>
    <property type="match status" value="1"/>
</dbReference>
<evidence type="ECO:0000256" key="2">
    <source>
        <dbReference type="ARBA" id="ARBA00022723"/>
    </source>
</evidence>
<keyword evidence="4" id="KW-0862">Zinc</keyword>
<dbReference type="CDD" id="cd16281">
    <property type="entry name" value="metallo-hydrolase-like_MBL-fold"/>
    <property type="match status" value="1"/>
</dbReference>
<dbReference type="SUPFAM" id="SSF56281">
    <property type="entry name" value="Metallo-hydrolase/oxidoreductase"/>
    <property type="match status" value="1"/>
</dbReference>
<proteinExistence type="inferred from homology"/>
<sequence length="274" mass="31045">MKLIPVSAGSFHCDGGALFGAIPKVLWSKVYPADENNFTKLALRCLLIENGAQKILIETGIGNHYPEKHLKNNGVIPGNHLEDSLAKNGYSPSDITDVFLTHLHWDHATGGVKNENGKLKPAFPKANYWCSKTQWEHSKISNQREKAAYHTEVLDFLFHSGKLRLVEKEGELFPDIGVRFYDGHTPGQMIPFIRFEGKTIVYTSDLIPTLAHIPLLWMASYDLYPVKTMEEKETFLNQAAENNYILFFEHDFYTEQATVVKTEKGFQGKRTTLS</sequence>
<evidence type="ECO:0000256" key="3">
    <source>
        <dbReference type="ARBA" id="ARBA00022801"/>
    </source>
</evidence>
<protein>
    <submittedName>
        <fullName evidence="6">MBL fold metallo-hydrolase</fullName>
    </submittedName>
</protein>
<dbReference type="GO" id="GO:0046872">
    <property type="term" value="F:metal ion binding"/>
    <property type="evidence" value="ECO:0007669"/>
    <property type="project" value="UniProtKB-KW"/>
</dbReference>
<dbReference type="InterPro" id="IPR036866">
    <property type="entry name" value="RibonucZ/Hydroxyglut_hydro"/>
</dbReference>
<gene>
    <name evidence="6" type="ORF">D1164_20245</name>
</gene>
<dbReference type="AlphaFoldDB" id="A0A399CZ20"/>
<dbReference type="Proteomes" id="UP000266441">
    <property type="component" value="Unassembled WGS sequence"/>
</dbReference>
<dbReference type="PANTHER" id="PTHR42978">
    <property type="entry name" value="QUORUM-QUENCHING LACTONASE YTNP-RELATED-RELATED"/>
    <property type="match status" value="1"/>
</dbReference>
<keyword evidence="2" id="KW-0479">Metal-binding</keyword>
<dbReference type="InterPro" id="IPR051013">
    <property type="entry name" value="MBL_superfamily_lactonases"/>
</dbReference>
<evidence type="ECO:0000256" key="4">
    <source>
        <dbReference type="ARBA" id="ARBA00022833"/>
    </source>
</evidence>
<keyword evidence="7" id="KW-1185">Reference proteome</keyword>
<feature type="domain" description="Metallo-beta-lactamase" evidence="5">
    <location>
        <begin position="42"/>
        <end position="250"/>
    </location>
</feature>
<evidence type="ECO:0000313" key="6">
    <source>
        <dbReference type="EMBL" id="RIH63320.1"/>
    </source>
</evidence>
<name>A0A399CZ20_9BACT</name>
<reference evidence="6 7" key="1">
    <citation type="journal article" date="2015" name="Int. J. Syst. Evol. Microbiol.">
        <title>Mariniphaga sediminis sp. nov., isolated from coastal sediment.</title>
        <authorList>
            <person name="Wang F.Q."/>
            <person name="Shen Q.Y."/>
            <person name="Chen G.J."/>
            <person name="Du Z.J."/>
        </authorList>
    </citation>
    <scope>NUCLEOTIDE SEQUENCE [LARGE SCALE GENOMIC DNA]</scope>
    <source>
        <strain evidence="6 7">SY21</strain>
    </source>
</reference>
<organism evidence="6 7">
    <name type="scientific">Mariniphaga sediminis</name>
    <dbReference type="NCBI Taxonomy" id="1628158"/>
    <lineage>
        <taxon>Bacteria</taxon>
        <taxon>Pseudomonadati</taxon>
        <taxon>Bacteroidota</taxon>
        <taxon>Bacteroidia</taxon>
        <taxon>Marinilabiliales</taxon>
        <taxon>Prolixibacteraceae</taxon>
        <taxon>Mariniphaga</taxon>
    </lineage>
</organism>
<dbReference type="GO" id="GO:0016787">
    <property type="term" value="F:hydrolase activity"/>
    <property type="evidence" value="ECO:0007669"/>
    <property type="project" value="UniProtKB-KW"/>
</dbReference>
<dbReference type="EMBL" id="QWET01000022">
    <property type="protein sequence ID" value="RIH63320.1"/>
    <property type="molecule type" value="Genomic_DNA"/>
</dbReference>
<dbReference type="OrthoDB" id="9802897at2"/>
<dbReference type="PANTHER" id="PTHR42978:SF6">
    <property type="entry name" value="QUORUM-QUENCHING LACTONASE YTNP-RELATED"/>
    <property type="match status" value="1"/>
</dbReference>
<evidence type="ECO:0000313" key="7">
    <source>
        <dbReference type="Proteomes" id="UP000266441"/>
    </source>
</evidence>
<comment type="similarity">
    <text evidence="1">Belongs to the metallo-beta-lactamase superfamily.</text>
</comment>
<evidence type="ECO:0000256" key="1">
    <source>
        <dbReference type="ARBA" id="ARBA00007749"/>
    </source>
</evidence>
<dbReference type="Pfam" id="PF00753">
    <property type="entry name" value="Lactamase_B"/>
    <property type="match status" value="1"/>
</dbReference>
<keyword evidence="3 6" id="KW-0378">Hydrolase</keyword>
<comment type="caution">
    <text evidence="6">The sequence shown here is derived from an EMBL/GenBank/DDBJ whole genome shotgun (WGS) entry which is preliminary data.</text>
</comment>
<dbReference type="RefSeq" id="WP_119351725.1">
    <property type="nucleotide sequence ID" value="NZ_QWET01000022.1"/>
</dbReference>
<dbReference type="InterPro" id="IPR001279">
    <property type="entry name" value="Metallo-B-lactamas"/>
</dbReference>
<evidence type="ECO:0000259" key="5">
    <source>
        <dbReference type="SMART" id="SM00849"/>
    </source>
</evidence>
<dbReference type="Gene3D" id="3.60.15.10">
    <property type="entry name" value="Ribonuclease Z/Hydroxyacylglutathione hydrolase-like"/>
    <property type="match status" value="1"/>
</dbReference>